<dbReference type="Gene3D" id="3.40.50.720">
    <property type="entry name" value="NAD(P)-binding Rossmann-like Domain"/>
    <property type="match status" value="2"/>
</dbReference>
<dbReference type="InterPro" id="IPR029753">
    <property type="entry name" value="D-isomer_DH_CS"/>
</dbReference>
<keyword evidence="8" id="KW-1185">Reference proteome</keyword>
<dbReference type="STRING" id="37928.SAMN04489742_0450"/>
<dbReference type="Pfam" id="PF02826">
    <property type="entry name" value="2-Hacid_dh_C"/>
    <property type="match status" value="1"/>
</dbReference>
<dbReference type="InterPro" id="IPR006140">
    <property type="entry name" value="D-isomer_DH_NAD-bd"/>
</dbReference>
<evidence type="ECO:0000259" key="6">
    <source>
        <dbReference type="Pfam" id="PF02826"/>
    </source>
</evidence>
<dbReference type="Proteomes" id="UP000181917">
    <property type="component" value="Unassembled WGS sequence"/>
</dbReference>
<dbReference type="GO" id="GO:0016616">
    <property type="term" value="F:oxidoreductase activity, acting on the CH-OH group of donors, NAD or NADP as acceptor"/>
    <property type="evidence" value="ECO:0007669"/>
    <property type="project" value="InterPro"/>
</dbReference>
<keyword evidence="2 4" id="KW-0560">Oxidoreductase</keyword>
<protein>
    <submittedName>
        <fullName evidence="7">D-3-phosphoglycerate dehydrogenase</fullName>
    </submittedName>
</protein>
<name>A0A1H0ZNB6_9MICC</name>
<dbReference type="KEGG" id="acry:AC20117_15040"/>
<dbReference type="SUPFAM" id="SSF51735">
    <property type="entry name" value="NAD(P)-binding Rossmann-fold domains"/>
    <property type="match status" value="1"/>
</dbReference>
<evidence type="ECO:0000313" key="7">
    <source>
        <dbReference type="EMBL" id="SDQ28546.1"/>
    </source>
</evidence>
<dbReference type="InterPro" id="IPR043322">
    <property type="entry name" value="CtBP"/>
</dbReference>
<sequence length="337" mass="36449">MSIESHEQYRPLAVYTDMDDTDFAAGASLLEAAGFDVRYADSQDPAVIAREAAKATALLVGYAQIDADLMDKLPNLRIIALMSVGYNNVDLEEARRRGIWLTNIPAAAIEEVATHALALALAAVRDLPFFAQAVNNGEWNIRNDRAPLRLSSRRLGLVGLGRIGRRFGQLASPIFGEVIGYDPMLPDSPETEAELKAAGIRRTGLDEVLENSHVLSLHVPLTPETDQLINAGTIGRMPAGSFLVNVSRGQLIDVEAVVEALNSGHLAGVAVDVLEQEPPAADHPLVAHPRALVTPHVAYFSDHTDSEYVRQQAQNVASWYATGTPDTPIFPLEPARI</sequence>
<evidence type="ECO:0000256" key="2">
    <source>
        <dbReference type="ARBA" id="ARBA00023002"/>
    </source>
</evidence>
<gene>
    <name evidence="7" type="ORF">SAMN04489742_0450</name>
</gene>
<evidence type="ECO:0000256" key="1">
    <source>
        <dbReference type="ARBA" id="ARBA00005854"/>
    </source>
</evidence>
<dbReference type="AlphaFoldDB" id="A0A1H0ZNB6"/>
<organism evidence="7 8">
    <name type="scientific">Crystallibacter crystallopoietes</name>
    <dbReference type="NCBI Taxonomy" id="37928"/>
    <lineage>
        <taxon>Bacteria</taxon>
        <taxon>Bacillati</taxon>
        <taxon>Actinomycetota</taxon>
        <taxon>Actinomycetes</taxon>
        <taxon>Micrococcales</taxon>
        <taxon>Micrococcaceae</taxon>
        <taxon>Crystallibacter</taxon>
    </lineage>
</organism>
<dbReference type="PANTHER" id="PTHR43761">
    <property type="entry name" value="D-ISOMER SPECIFIC 2-HYDROXYACID DEHYDROGENASE FAMILY PROTEIN (AFU_ORTHOLOGUE AFUA_1G13630)"/>
    <property type="match status" value="1"/>
</dbReference>
<evidence type="ECO:0000256" key="3">
    <source>
        <dbReference type="ARBA" id="ARBA00023027"/>
    </source>
</evidence>
<comment type="similarity">
    <text evidence="1 4">Belongs to the D-isomer specific 2-hydroxyacid dehydrogenase family.</text>
</comment>
<dbReference type="GO" id="GO:0003714">
    <property type="term" value="F:transcription corepressor activity"/>
    <property type="evidence" value="ECO:0007669"/>
    <property type="project" value="InterPro"/>
</dbReference>
<dbReference type="GO" id="GO:0051287">
    <property type="term" value="F:NAD binding"/>
    <property type="evidence" value="ECO:0007669"/>
    <property type="project" value="InterPro"/>
</dbReference>
<dbReference type="Pfam" id="PF00389">
    <property type="entry name" value="2-Hacid_dh"/>
    <property type="match status" value="1"/>
</dbReference>
<evidence type="ECO:0000256" key="4">
    <source>
        <dbReference type="RuleBase" id="RU003719"/>
    </source>
</evidence>
<dbReference type="PROSITE" id="PS00671">
    <property type="entry name" value="D_2_HYDROXYACID_DH_3"/>
    <property type="match status" value="1"/>
</dbReference>
<accession>A0A1H0ZNB6</accession>
<proteinExistence type="inferred from homology"/>
<evidence type="ECO:0000259" key="5">
    <source>
        <dbReference type="Pfam" id="PF00389"/>
    </source>
</evidence>
<evidence type="ECO:0000313" key="8">
    <source>
        <dbReference type="Proteomes" id="UP000181917"/>
    </source>
</evidence>
<keyword evidence="3" id="KW-0520">NAD</keyword>
<feature type="domain" description="D-isomer specific 2-hydroxyacid dehydrogenase catalytic" evidence="5">
    <location>
        <begin position="27"/>
        <end position="328"/>
    </location>
</feature>
<dbReference type="SUPFAM" id="SSF52283">
    <property type="entry name" value="Formate/glycerate dehydrogenase catalytic domain-like"/>
    <property type="match status" value="1"/>
</dbReference>
<dbReference type="EMBL" id="FNKH01000002">
    <property type="protein sequence ID" value="SDQ28546.1"/>
    <property type="molecule type" value="Genomic_DNA"/>
</dbReference>
<dbReference type="OrthoDB" id="117809at2"/>
<dbReference type="InterPro" id="IPR006139">
    <property type="entry name" value="D-isomer_2_OHA_DH_cat_dom"/>
</dbReference>
<dbReference type="PANTHER" id="PTHR43761:SF1">
    <property type="entry name" value="D-ISOMER SPECIFIC 2-HYDROXYACID DEHYDROGENASE CATALYTIC DOMAIN-CONTAINING PROTEIN-RELATED"/>
    <property type="match status" value="1"/>
</dbReference>
<feature type="domain" description="D-isomer specific 2-hydroxyacid dehydrogenase NAD-binding" evidence="6">
    <location>
        <begin position="117"/>
        <end position="298"/>
    </location>
</feature>
<dbReference type="InterPro" id="IPR036291">
    <property type="entry name" value="NAD(P)-bd_dom_sf"/>
</dbReference>
<reference evidence="7 8" key="1">
    <citation type="submission" date="2016-10" db="EMBL/GenBank/DDBJ databases">
        <authorList>
            <person name="de Groot N.N."/>
        </authorList>
    </citation>
    <scope>NUCLEOTIDE SEQUENCE [LARGE SCALE GENOMIC DNA]</scope>
    <source>
        <strain evidence="7 8">DSM 20117</strain>
    </source>
</reference>
<dbReference type="CDD" id="cd05299">
    <property type="entry name" value="CtBP_dh"/>
    <property type="match status" value="1"/>
</dbReference>
<dbReference type="PROSITE" id="PS00670">
    <property type="entry name" value="D_2_HYDROXYACID_DH_2"/>
    <property type="match status" value="1"/>
</dbReference>
<dbReference type="InterPro" id="IPR050418">
    <property type="entry name" value="D-iso_2-hydroxyacid_DH_PdxB"/>
</dbReference>
<dbReference type="RefSeq" id="WP_074699038.1">
    <property type="nucleotide sequence ID" value="NZ_CP018863.1"/>
</dbReference>